<evidence type="ECO:0000313" key="4">
    <source>
        <dbReference type="Proteomes" id="UP000030106"/>
    </source>
</evidence>
<gene>
    <name evidence="3" type="ORF">BBAD15_g1822</name>
</gene>
<dbReference type="AlphaFoldDB" id="A0A0A2W1C9"/>
<dbReference type="GO" id="GO:0003700">
    <property type="term" value="F:DNA-binding transcription factor activity"/>
    <property type="evidence" value="ECO:0007669"/>
    <property type="project" value="TreeGrafter"/>
</dbReference>
<dbReference type="PANTHER" id="PTHR37534">
    <property type="entry name" value="TRANSCRIPTIONAL ACTIVATOR PROTEIN UGA3"/>
    <property type="match status" value="1"/>
</dbReference>
<dbReference type="InterPro" id="IPR021858">
    <property type="entry name" value="Fun_TF"/>
</dbReference>
<dbReference type="OrthoDB" id="5386330at2759"/>
<name>A0A0A2W1C9_BEABA</name>
<dbReference type="Pfam" id="PF11951">
    <property type="entry name" value="Fungal_trans_2"/>
    <property type="match status" value="1"/>
</dbReference>
<evidence type="ECO:0000256" key="1">
    <source>
        <dbReference type="ARBA" id="ARBA00004123"/>
    </source>
</evidence>
<dbReference type="EMBL" id="ANFO01000118">
    <property type="protein sequence ID" value="KGQ12447.1"/>
    <property type="molecule type" value="Genomic_DNA"/>
</dbReference>
<keyword evidence="2" id="KW-0539">Nucleus</keyword>
<proteinExistence type="predicted"/>
<sequence length="659" mass="72834">MNPPFVVAITADTSERGCVAGRRIVFRFTQSDDVQPCALPYLPPPAAALRRRPPDLQQVRRARRRLPWLRHAGAALGAAAQRSRRDTGASGGGDCVVTNGGECAFGRPSEKRPPQARADAARGVGAHLAQRRGARADEEAKCRAAACVPESDEDARVSRRLSAAAQDCPESGVGSGGLPITAADYRFAPLLYAASHYIKHDRSSLTRTFFYQCFPDDDHVCSDLVLFDTPTNPFRVLVEFWSYLPDIVSDPLVSVSAVHRISKTQCALDAAAYVPGCKYAFRRNRLLAVRHPLVPVVFRHQQRMAGALASMVANPALCEHRGILEAITTMMLCEIQQSLFGDWEKHLLGAQAIVSARGGVAAFVLEQLNPVNFDLCTVMQVEVMRDVGSPSCLLRSKKAMYEDYLEYVIPIYQEGWLSAFPCTDFLMSSLIRTNMARYDDFQHGGDVMTKLALRRKLLNDIVAFSPAAWLDERTPQLAKVFGSRAKQAESGSTRSALLDLIQSFQMATILYAIRTLFLDHGISALIGQTTEGITPTLDQVSSESGILDLQQVEAAAIEVLGASLRRIWKMEQASPDWFGKFTVWPLFMLGMFIGPVAEPEETKDFICTSLLRLGHHIGAMAYKDAIWALQHTWERSEKIERSSWLGELPLDVLPGLFFM</sequence>
<dbReference type="GO" id="GO:0045944">
    <property type="term" value="P:positive regulation of transcription by RNA polymerase II"/>
    <property type="evidence" value="ECO:0007669"/>
    <property type="project" value="TreeGrafter"/>
</dbReference>
<dbReference type="HOGENOM" id="CLU_416164_0_0_1"/>
<dbReference type="eggNOG" id="ENOG502SV7J">
    <property type="taxonomic scope" value="Eukaryota"/>
</dbReference>
<accession>A0A0A2W1C9</accession>
<comment type="caution">
    <text evidence="3">The sequence shown here is derived from an EMBL/GenBank/DDBJ whole genome shotgun (WGS) entry which is preliminary data.</text>
</comment>
<comment type="subcellular location">
    <subcellularLocation>
        <location evidence="1">Nucleus</location>
    </subcellularLocation>
</comment>
<dbReference type="Proteomes" id="UP000030106">
    <property type="component" value="Unassembled WGS sequence"/>
</dbReference>
<reference evidence="3 4" key="1">
    <citation type="submission" date="2012-10" db="EMBL/GenBank/DDBJ databases">
        <title>Genome sequencing and analysis of entomopathogenic fungi Beauveria bassiana D1-5.</title>
        <authorList>
            <person name="Li Q."/>
            <person name="Wang L."/>
            <person name="Zhang Z."/>
            <person name="Wang Q."/>
            <person name="Ren J."/>
            <person name="Wang M."/>
            <person name="Xu W."/>
            <person name="Wang J."/>
            <person name="Lu Y."/>
            <person name="Du Q."/>
            <person name="Sun Z."/>
        </authorList>
    </citation>
    <scope>NUCLEOTIDE SEQUENCE [LARGE SCALE GENOMIC DNA]</scope>
    <source>
        <strain evidence="3 4">D1-5</strain>
    </source>
</reference>
<organism evidence="3 4">
    <name type="scientific">Beauveria bassiana D1-5</name>
    <dbReference type="NCBI Taxonomy" id="1245745"/>
    <lineage>
        <taxon>Eukaryota</taxon>
        <taxon>Fungi</taxon>
        <taxon>Dikarya</taxon>
        <taxon>Ascomycota</taxon>
        <taxon>Pezizomycotina</taxon>
        <taxon>Sordariomycetes</taxon>
        <taxon>Hypocreomycetidae</taxon>
        <taxon>Hypocreales</taxon>
        <taxon>Cordycipitaceae</taxon>
        <taxon>Beauveria</taxon>
    </lineage>
</organism>
<evidence type="ECO:0000256" key="2">
    <source>
        <dbReference type="ARBA" id="ARBA00023242"/>
    </source>
</evidence>
<protein>
    <submittedName>
        <fullName evidence="3">Uncharacterized protein</fullName>
    </submittedName>
</protein>
<dbReference type="GO" id="GO:0000976">
    <property type="term" value="F:transcription cis-regulatory region binding"/>
    <property type="evidence" value="ECO:0007669"/>
    <property type="project" value="TreeGrafter"/>
</dbReference>
<dbReference type="PANTHER" id="PTHR37534:SF51">
    <property type="entry name" value="ACRIFLAVINE SENSITIVITY CONTROL PROTEIN ACR-2"/>
    <property type="match status" value="1"/>
</dbReference>
<dbReference type="GO" id="GO:0005634">
    <property type="term" value="C:nucleus"/>
    <property type="evidence" value="ECO:0007669"/>
    <property type="project" value="UniProtKB-SubCell"/>
</dbReference>
<evidence type="ECO:0000313" key="3">
    <source>
        <dbReference type="EMBL" id="KGQ12447.1"/>
    </source>
</evidence>